<feature type="transmembrane region" description="Helical" evidence="6">
    <location>
        <begin position="43"/>
        <end position="64"/>
    </location>
</feature>
<feature type="transmembrane region" description="Helical" evidence="6">
    <location>
        <begin position="76"/>
        <end position="98"/>
    </location>
</feature>
<dbReference type="EMBL" id="WEGI01000026">
    <property type="protein sequence ID" value="MQY31915.1"/>
    <property type="molecule type" value="Genomic_DNA"/>
</dbReference>
<evidence type="ECO:0000256" key="3">
    <source>
        <dbReference type="ARBA" id="ARBA00022692"/>
    </source>
</evidence>
<evidence type="ECO:0000256" key="6">
    <source>
        <dbReference type="SAM" id="Phobius"/>
    </source>
</evidence>
<dbReference type="Pfam" id="PF03626">
    <property type="entry name" value="COX4_pro"/>
    <property type="match status" value="1"/>
</dbReference>
<proteinExistence type="predicted"/>
<keyword evidence="3 6" id="KW-0812">Transmembrane</keyword>
<gene>
    <name evidence="7" type="ORF">NRB56_75270</name>
</gene>
<organism evidence="7 8">
    <name type="scientific">Nocardia aurantia</name>
    <dbReference type="NCBI Taxonomy" id="2585199"/>
    <lineage>
        <taxon>Bacteria</taxon>
        <taxon>Bacillati</taxon>
        <taxon>Actinomycetota</taxon>
        <taxon>Actinomycetes</taxon>
        <taxon>Mycobacteriales</taxon>
        <taxon>Nocardiaceae</taxon>
        <taxon>Nocardia</taxon>
    </lineage>
</organism>
<comment type="subcellular location">
    <subcellularLocation>
        <location evidence="1">Cell membrane</location>
        <topology evidence="1">Multi-pass membrane protein</topology>
    </subcellularLocation>
</comment>
<reference evidence="7 8" key="1">
    <citation type="submission" date="2019-10" db="EMBL/GenBank/DDBJ databases">
        <title>Nocardia macrotermitis sp. nov. and Nocardia aurantia sp. nov., isolated from the gut of fungus growing-termite Macrotermes natalensis.</title>
        <authorList>
            <person name="Benndorf R."/>
            <person name="Schwitalla J."/>
            <person name="Martin K."/>
            <person name="De Beer W."/>
            <person name="Kaster A.-K."/>
            <person name="Vollmers J."/>
            <person name="Poulsen M."/>
            <person name="Beemelmanns C."/>
        </authorList>
    </citation>
    <scope>NUCLEOTIDE SEQUENCE [LARGE SCALE GENOMIC DNA]</scope>
    <source>
        <strain evidence="7 8">RB56</strain>
    </source>
</reference>
<feature type="transmembrane region" description="Helical" evidence="6">
    <location>
        <begin position="12"/>
        <end position="31"/>
    </location>
</feature>
<protein>
    <recommendedName>
        <fullName evidence="9">Prokaryotic cytochrome C oxidase subunit IV family protein</fullName>
    </recommendedName>
</protein>
<dbReference type="GO" id="GO:0005886">
    <property type="term" value="C:plasma membrane"/>
    <property type="evidence" value="ECO:0007669"/>
    <property type="project" value="UniProtKB-SubCell"/>
</dbReference>
<keyword evidence="8" id="KW-1185">Reference proteome</keyword>
<keyword evidence="5 6" id="KW-0472">Membrane</keyword>
<dbReference type="OrthoDB" id="8595054at2"/>
<sequence>MTTPTARRLVPGTRTILIVWLVLMAITLAWWCLTPEDGGSAGASGKVLVAAIAVLGMIKSRLIIRYFMAVRTAPRWLRIATDAWVVVLWLALLGINLYR</sequence>
<evidence type="ECO:0000256" key="2">
    <source>
        <dbReference type="ARBA" id="ARBA00022475"/>
    </source>
</evidence>
<keyword evidence="2" id="KW-1003">Cell membrane</keyword>
<keyword evidence="4 6" id="KW-1133">Transmembrane helix</keyword>
<dbReference type="Proteomes" id="UP000431401">
    <property type="component" value="Unassembled WGS sequence"/>
</dbReference>
<evidence type="ECO:0000256" key="5">
    <source>
        <dbReference type="ARBA" id="ARBA00023136"/>
    </source>
</evidence>
<evidence type="ECO:0000313" key="8">
    <source>
        <dbReference type="Proteomes" id="UP000431401"/>
    </source>
</evidence>
<accession>A0A7K0E1M9</accession>
<dbReference type="AlphaFoldDB" id="A0A7K0E1M9"/>
<dbReference type="InterPro" id="IPR005171">
    <property type="entry name" value="Cyt_c_oxidase_su4_prok"/>
</dbReference>
<comment type="caution">
    <text evidence="7">The sequence shown here is derived from an EMBL/GenBank/DDBJ whole genome shotgun (WGS) entry which is preliminary data.</text>
</comment>
<name>A0A7K0E1M9_9NOCA</name>
<evidence type="ECO:0008006" key="9">
    <source>
        <dbReference type="Google" id="ProtNLM"/>
    </source>
</evidence>
<evidence type="ECO:0000313" key="7">
    <source>
        <dbReference type="EMBL" id="MQY31915.1"/>
    </source>
</evidence>
<evidence type="ECO:0000256" key="1">
    <source>
        <dbReference type="ARBA" id="ARBA00004651"/>
    </source>
</evidence>
<dbReference type="RefSeq" id="WP_153349131.1">
    <property type="nucleotide sequence ID" value="NZ_WEGI01000026.1"/>
</dbReference>
<evidence type="ECO:0000256" key="4">
    <source>
        <dbReference type="ARBA" id="ARBA00022989"/>
    </source>
</evidence>